<dbReference type="AlphaFoldDB" id="A0A0A8ZW94"/>
<evidence type="ECO:0000313" key="1">
    <source>
        <dbReference type="EMBL" id="JAD43091.1"/>
    </source>
</evidence>
<sequence length="135" mass="15327">MISFCLLFFQHDADCDGQLGQACCCSHHQAALTSNPQPRWSFAERLRGLSFAAVRCMALRLRWLAAAQRHRIIIRTVPGIDETIVRASNCTCFRRSNQTSGTIQIQFSNAGSMKKLRCRLCHNFHNSQNKISNTR</sequence>
<proteinExistence type="predicted"/>
<dbReference type="EMBL" id="GBRH01254804">
    <property type="protein sequence ID" value="JAD43091.1"/>
    <property type="molecule type" value="Transcribed_RNA"/>
</dbReference>
<protein>
    <submittedName>
        <fullName evidence="1">Uncharacterized protein</fullName>
    </submittedName>
</protein>
<organism evidence="1">
    <name type="scientific">Arundo donax</name>
    <name type="common">Giant reed</name>
    <name type="synonym">Donax arundinaceus</name>
    <dbReference type="NCBI Taxonomy" id="35708"/>
    <lineage>
        <taxon>Eukaryota</taxon>
        <taxon>Viridiplantae</taxon>
        <taxon>Streptophyta</taxon>
        <taxon>Embryophyta</taxon>
        <taxon>Tracheophyta</taxon>
        <taxon>Spermatophyta</taxon>
        <taxon>Magnoliopsida</taxon>
        <taxon>Liliopsida</taxon>
        <taxon>Poales</taxon>
        <taxon>Poaceae</taxon>
        <taxon>PACMAD clade</taxon>
        <taxon>Arundinoideae</taxon>
        <taxon>Arundineae</taxon>
        <taxon>Arundo</taxon>
    </lineage>
</organism>
<reference evidence="1" key="2">
    <citation type="journal article" date="2015" name="Data Brief">
        <title>Shoot transcriptome of the giant reed, Arundo donax.</title>
        <authorList>
            <person name="Barrero R.A."/>
            <person name="Guerrero F.D."/>
            <person name="Moolhuijzen P."/>
            <person name="Goolsby J.A."/>
            <person name="Tidwell J."/>
            <person name="Bellgard S.E."/>
            <person name="Bellgard M.I."/>
        </authorList>
    </citation>
    <scope>NUCLEOTIDE SEQUENCE</scope>
    <source>
        <tissue evidence="1">Shoot tissue taken approximately 20 cm above the soil surface</tissue>
    </source>
</reference>
<name>A0A0A8ZW94_ARUDO</name>
<accession>A0A0A8ZW94</accession>
<reference evidence="1" key="1">
    <citation type="submission" date="2014-09" db="EMBL/GenBank/DDBJ databases">
        <authorList>
            <person name="Magalhaes I.L.F."/>
            <person name="Oliveira U."/>
            <person name="Santos F.R."/>
            <person name="Vidigal T.H.D.A."/>
            <person name="Brescovit A.D."/>
            <person name="Santos A.J."/>
        </authorList>
    </citation>
    <scope>NUCLEOTIDE SEQUENCE</scope>
    <source>
        <tissue evidence="1">Shoot tissue taken approximately 20 cm above the soil surface</tissue>
    </source>
</reference>